<proteinExistence type="predicted"/>
<keyword evidence="1" id="KW-0732">Signal</keyword>
<keyword evidence="3" id="KW-1185">Reference proteome</keyword>
<feature type="signal peptide" evidence="1">
    <location>
        <begin position="1"/>
        <end position="22"/>
    </location>
</feature>
<dbReference type="RefSeq" id="WP_166410673.1">
    <property type="nucleotide sequence ID" value="NZ_CP049869.1"/>
</dbReference>
<feature type="chain" id="PRO_5026311413" evidence="1">
    <location>
        <begin position="23"/>
        <end position="167"/>
    </location>
</feature>
<organism evidence="2 3">
    <name type="scientific">Sphingomonas piscis</name>
    <dbReference type="NCBI Taxonomy" id="2714943"/>
    <lineage>
        <taxon>Bacteria</taxon>
        <taxon>Pseudomonadati</taxon>
        <taxon>Pseudomonadota</taxon>
        <taxon>Alphaproteobacteria</taxon>
        <taxon>Sphingomonadales</taxon>
        <taxon>Sphingomonadaceae</taxon>
        <taxon>Sphingomonas</taxon>
    </lineage>
</organism>
<evidence type="ECO:0000313" key="2">
    <source>
        <dbReference type="EMBL" id="QIK78280.1"/>
    </source>
</evidence>
<dbReference type="KEGG" id="spii:G7077_04540"/>
<sequence>MRNAVLLVGGTLAATSPAAALAQSKSKKPARFFSPAQNAVMAETVDIIIPRTDTPGAKDAGVPQAFDAMMRNWANAEHRAQYVSVIDEIGGMGLMKLKPAERLELIRKFDADKLQAGDQNYRRFKDLTMTLYYLSEPGATKELRYELIPGKWEPWIEVTPDTRTWAA</sequence>
<dbReference type="Pfam" id="PF13618">
    <property type="entry name" value="Gluconate_2-dh3"/>
    <property type="match status" value="1"/>
</dbReference>
<protein>
    <submittedName>
        <fullName evidence="2">Gluconate 2-dehydrogenase subunit 3 family protein</fullName>
    </submittedName>
</protein>
<evidence type="ECO:0000256" key="1">
    <source>
        <dbReference type="SAM" id="SignalP"/>
    </source>
</evidence>
<gene>
    <name evidence="2" type="ORF">G7077_04540</name>
</gene>
<evidence type="ECO:0000313" key="3">
    <source>
        <dbReference type="Proteomes" id="UP000503222"/>
    </source>
</evidence>
<dbReference type="EMBL" id="CP049869">
    <property type="protein sequence ID" value="QIK78280.1"/>
    <property type="molecule type" value="Genomic_DNA"/>
</dbReference>
<name>A0A6G7YNF6_9SPHN</name>
<accession>A0A6G7YNF6</accession>
<dbReference type="AlphaFoldDB" id="A0A6G7YNF6"/>
<dbReference type="Proteomes" id="UP000503222">
    <property type="component" value="Chromosome"/>
</dbReference>
<dbReference type="InterPro" id="IPR027056">
    <property type="entry name" value="Gluconate_2DH_su3"/>
</dbReference>
<reference evidence="2 3" key="1">
    <citation type="submission" date="2020-03" db="EMBL/GenBank/DDBJ databases">
        <title>Sphingomonas sp. nov., isolated from fish.</title>
        <authorList>
            <person name="Hyun D.-W."/>
            <person name="Bae J.-W."/>
        </authorList>
    </citation>
    <scope>NUCLEOTIDE SEQUENCE [LARGE SCALE GENOMIC DNA]</scope>
    <source>
        <strain evidence="2 3">HDW15B</strain>
    </source>
</reference>